<sequence length="173" mass="19794">MELLQGKLDEILAAVGINLQQRSGGAVVVLDVVHHRRVVRCRHRRRILEIRLTGDRRGGPRSRVRRTPTARHLLMSEVLVRELILLLLISCCTRTGAGARFRDAARTRRCTGRGRGRELALTQRLGKSWCHLHNCIRTFNHVRGRAPSQSHSQRNARAQPAYVFFFLSSFCRN</sequence>
<dbReference type="EMBL" id="HBUE01244145">
    <property type="protein sequence ID" value="CAG6551114.1"/>
    <property type="molecule type" value="Transcribed_RNA"/>
</dbReference>
<reference evidence="1" key="1">
    <citation type="submission" date="2021-05" db="EMBL/GenBank/DDBJ databases">
        <authorList>
            <person name="Alioto T."/>
            <person name="Alioto T."/>
            <person name="Gomez Garrido J."/>
        </authorList>
    </citation>
    <scope>NUCLEOTIDE SEQUENCE</scope>
</reference>
<accession>A0A8D8LB35</accession>
<dbReference type="AlphaFoldDB" id="A0A8D8LB35"/>
<evidence type="ECO:0000313" key="1">
    <source>
        <dbReference type="EMBL" id="CAG6603408.1"/>
    </source>
</evidence>
<name>A0A8D8LB35_CULPI</name>
<organism evidence="1">
    <name type="scientific">Culex pipiens</name>
    <name type="common">House mosquito</name>
    <dbReference type="NCBI Taxonomy" id="7175"/>
    <lineage>
        <taxon>Eukaryota</taxon>
        <taxon>Metazoa</taxon>
        <taxon>Ecdysozoa</taxon>
        <taxon>Arthropoda</taxon>
        <taxon>Hexapoda</taxon>
        <taxon>Insecta</taxon>
        <taxon>Pterygota</taxon>
        <taxon>Neoptera</taxon>
        <taxon>Endopterygota</taxon>
        <taxon>Diptera</taxon>
        <taxon>Nematocera</taxon>
        <taxon>Culicoidea</taxon>
        <taxon>Culicidae</taxon>
        <taxon>Culicinae</taxon>
        <taxon>Culicini</taxon>
        <taxon>Culex</taxon>
        <taxon>Culex</taxon>
    </lineage>
</organism>
<dbReference type="EMBL" id="HBUE01351247">
    <property type="protein sequence ID" value="CAG6603408.1"/>
    <property type="molecule type" value="Transcribed_RNA"/>
</dbReference>
<protein>
    <submittedName>
        <fullName evidence="1">(northern house mosquito) hypothetical protein</fullName>
    </submittedName>
</protein>
<proteinExistence type="predicted"/>